<dbReference type="Proteomes" id="UP000660729">
    <property type="component" value="Unassembled WGS sequence"/>
</dbReference>
<name>A0A8H6VCE7_9PEZI</name>
<dbReference type="CDD" id="cd08249">
    <property type="entry name" value="enoyl_reductase_like"/>
    <property type="match status" value="1"/>
</dbReference>
<comment type="caution">
    <text evidence="5">The sequence shown here is derived from an EMBL/GenBank/DDBJ whole genome shotgun (WGS) entry which is preliminary data.</text>
</comment>
<feature type="domain" description="Enoyl reductase (ER)" evidence="4">
    <location>
        <begin position="14"/>
        <end position="350"/>
    </location>
</feature>
<organism evidence="5 6">
    <name type="scientific">Pseudocercospora fuligena</name>
    <dbReference type="NCBI Taxonomy" id="685502"/>
    <lineage>
        <taxon>Eukaryota</taxon>
        <taxon>Fungi</taxon>
        <taxon>Dikarya</taxon>
        <taxon>Ascomycota</taxon>
        <taxon>Pezizomycotina</taxon>
        <taxon>Dothideomycetes</taxon>
        <taxon>Dothideomycetidae</taxon>
        <taxon>Mycosphaerellales</taxon>
        <taxon>Mycosphaerellaceae</taxon>
        <taxon>Pseudocercospora</taxon>
    </lineage>
</organism>
<keyword evidence="3" id="KW-0560">Oxidoreductase</keyword>
<dbReference type="InterPro" id="IPR013149">
    <property type="entry name" value="ADH-like_C"/>
</dbReference>
<dbReference type="AlphaFoldDB" id="A0A8H6VCE7"/>
<dbReference type="Pfam" id="PF00107">
    <property type="entry name" value="ADH_zinc_N"/>
    <property type="match status" value="1"/>
</dbReference>
<dbReference type="InterPro" id="IPR047122">
    <property type="entry name" value="Trans-enoyl_RdTase-like"/>
</dbReference>
<proteinExistence type="inferred from homology"/>
<comment type="subunit">
    <text evidence="2">Monomer.</text>
</comment>
<dbReference type="SUPFAM" id="SSF50129">
    <property type="entry name" value="GroES-like"/>
    <property type="match status" value="1"/>
</dbReference>
<gene>
    <name evidence="5" type="ORF">HII31_12530</name>
</gene>
<evidence type="ECO:0000259" key="4">
    <source>
        <dbReference type="SMART" id="SM00829"/>
    </source>
</evidence>
<dbReference type="PANTHER" id="PTHR45348">
    <property type="entry name" value="HYPOTHETICAL OXIDOREDUCTASE (EUROFUNG)"/>
    <property type="match status" value="1"/>
</dbReference>
<evidence type="ECO:0000256" key="3">
    <source>
        <dbReference type="ARBA" id="ARBA00023002"/>
    </source>
</evidence>
<comment type="similarity">
    <text evidence="1">Belongs to the zinc-containing alcohol dehydrogenase family.</text>
</comment>
<protein>
    <submittedName>
        <fullName evidence="5">Trans-enoyl reductase fsr4</fullName>
    </submittedName>
</protein>
<dbReference type="InterPro" id="IPR020843">
    <property type="entry name" value="ER"/>
</dbReference>
<keyword evidence="6" id="KW-1185">Reference proteome</keyword>
<accession>A0A8H6VCE7</accession>
<dbReference type="InterPro" id="IPR011032">
    <property type="entry name" value="GroES-like_sf"/>
</dbReference>
<evidence type="ECO:0000313" key="6">
    <source>
        <dbReference type="Proteomes" id="UP000660729"/>
    </source>
</evidence>
<dbReference type="Gene3D" id="3.90.180.10">
    <property type="entry name" value="Medium-chain alcohol dehydrogenases, catalytic domain"/>
    <property type="match status" value="1"/>
</dbReference>
<dbReference type="EMBL" id="JABCIY010000267">
    <property type="protein sequence ID" value="KAF7186115.1"/>
    <property type="molecule type" value="Genomic_DNA"/>
</dbReference>
<dbReference type="Pfam" id="PF08240">
    <property type="entry name" value="ADH_N"/>
    <property type="match status" value="1"/>
</dbReference>
<evidence type="ECO:0000256" key="2">
    <source>
        <dbReference type="ARBA" id="ARBA00011245"/>
    </source>
</evidence>
<dbReference type="SMART" id="SM00829">
    <property type="entry name" value="PKS_ER"/>
    <property type="match status" value="1"/>
</dbReference>
<dbReference type="SUPFAM" id="SSF51735">
    <property type="entry name" value="NAD(P)-binding Rossmann-fold domains"/>
    <property type="match status" value="1"/>
</dbReference>
<evidence type="ECO:0000313" key="5">
    <source>
        <dbReference type="EMBL" id="KAF7186115.1"/>
    </source>
</evidence>
<sequence length="364" mass="39685">MATTMKSLTVYYESSILKTKIEDIPIPVPGPKEVLIKVHYAGSNPKDWKHPLSHFYNNAVNQGDDCSGTISALGPGVKSFQLNERVAGFHRMDEPHDTYAEFAICPAHTVFRIPATMSYAEAATIPLVAYTAAVGLYRNLKLPAPWERRDPHAPDGTETIPLVINAASAAVGAFATKLAKSNPRISPIITTAGSSKEFVEGLGVDAVIDYRAPDVEEQIRTALHGKELHHVLDATNTLQSVKYLTSSLSPGSGSRYTCFAMLPPDQDSILKADSGIWHEITFVGDVHGQALIVDPDQEIKAGGEIFGRIMSQVFESMCEEGTLKGHPFEVNEKGLEGVLDVLMELKERKRGGNRKFVTRIASDD</sequence>
<dbReference type="OrthoDB" id="3233595at2759"/>
<reference evidence="5" key="1">
    <citation type="submission" date="2020-04" db="EMBL/GenBank/DDBJ databases">
        <title>Draft genome resource of the tomato pathogen Pseudocercospora fuligena.</title>
        <authorList>
            <person name="Zaccaron A."/>
        </authorList>
    </citation>
    <scope>NUCLEOTIDE SEQUENCE</scope>
    <source>
        <strain evidence="5">PF001</strain>
    </source>
</reference>
<dbReference type="InterPro" id="IPR013154">
    <property type="entry name" value="ADH-like_N"/>
</dbReference>
<evidence type="ECO:0000256" key="1">
    <source>
        <dbReference type="ARBA" id="ARBA00008072"/>
    </source>
</evidence>
<dbReference type="PANTHER" id="PTHR45348:SF5">
    <property type="entry name" value="OXIDOREDUCTASE, PUTATIVE (AFU_ORTHOLOGUE AFUA_8G01420)-RELATED"/>
    <property type="match status" value="1"/>
</dbReference>
<dbReference type="InterPro" id="IPR036291">
    <property type="entry name" value="NAD(P)-bd_dom_sf"/>
</dbReference>
<dbReference type="Gene3D" id="3.40.50.720">
    <property type="entry name" value="NAD(P)-binding Rossmann-like Domain"/>
    <property type="match status" value="1"/>
</dbReference>
<dbReference type="GO" id="GO:0016651">
    <property type="term" value="F:oxidoreductase activity, acting on NAD(P)H"/>
    <property type="evidence" value="ECO:0007669"/>
    <property type="project" value="InterPro"/>
</dbReference>